<feature type="transmembrane region" description="Helical" evidence="10">
    <location>
        <begin position="21"/>
        <end position="40"/>
    </location>
</feature>
<feature type="transmembrane region" description="Helical" evidence="10">
    <location>
        <begin position="432"/>
        <end position="450"/>
    </location>
</feature>
<proteinExistence type="inferred from homology"/>
<evidence type="ECO:0000256" key="7">
    <source>
        <dbReference type="ARBA" id="ARBA00022989"/>
    </source>
</evidence>
<dbReference type="PANTHER" id="PTHR43823">
    <property type="entry name" value="SPORULATION PROTEIN YKVU"/>
    <property type="match status" value="1"/>
</dbReference>
<evidence type="ECO:0000256" key="10">
    <source>
        <dbReference type="SAM" id="Phobius"/>
    </source>
</evidence>
<keyword evidence="12" id="KW-1185">Reference proteome</keyword>
<evidence type="ECO:0000313" key="11">
    <source>
        <dbReference type="EMBL" id="RKD34035.1"/>
    </source>
</evidence>
<dbReference type="AlphaFoldDB" id="A0A419T986"/>
<name>A0A419T986_9FIRM</name>
<comment type="caution">
    <text evidence="11">The sequence shown here is derived from an EMBL/GenBank/DDBJ whole genome shotgun (WGS) entry which is preliminary data.</text>
</comment>
<gene>
    <name evidence="11" type="ORF">BET01_12825</name>
</gene>
<evidence type="ECO:0000313" key="12">
    <source>
        <dbReference type="Proteomes" id="UP000284277"/>
    </source>
</evidence>
<feature type="transmembrane region" description="Helical" evidence="10">
    <location>
        <begin position="171"/>
        <end position="195"/>
    </location>
</feature>
<feature type="transmembrane region" description="Helical" evidence="10">
    <location>
        <begin position="321"/>
        <end position="349"/>
    </location>
</feature>
<feature type="transmembrane region" description="Helical" evidence="10">
    <location>
        <begin position="234"/>
        <end position="259"/>
    </location>
</feature>
<feature type="transmembrane region" description="Helical" evidence="10">
    <location>
        <begin position="60"/>
        <end position="83"/>
    </location>
</feature>
<feature type="transmembrane region" description="Helical" evidence="10">
    <location>
        <begin position="142"/>
        <end position="164"/>
    </location>
</feature>
<dbReference type="EMBL" id="MCIA01000003">
    <property type="protein sequence ID" value="RKD34035.1"/>
    <property type="molecule type" value="Genomic_DNA"/>
</dbReference>
<dbReference type="CDD" id="cd13143">
    <property type="entry name" value="MATE_MepA_like"/>
    <property type="match status" value="1"/>
</dbReference>
<keyword evidence="4" id="KW-0813">Transport</keyword>
<organism evidence="11 12">
    <name type="scientific">Lacrimispora algidixylanolytica</name>
    <dbReference type="NCBI Taxonomy" id="94868"/>
    <lineage>
        <taxon>Bacteria</taxon>
        <taxon>Bacillati</taxon>
        <taxon>Bacillota</taxon>
        <taxon>Clostridia</taxon>
        <taxon>Lachnospirales</taxon>
        <taxon>Lachnospiraceae</taxon>
        <taxon>Lacrimispora</taxon>
    </lineage>
</organism>
<dbReference type="Proteomes" id="UP000284277">
    <property type="component" value="Unassembled WGS sequence"/>
</dbReference>
<dbReference type="GO" id="GO:0015297">
    <property type="term" value="F:antiporter activity"/>
    <property type="evidence" value="ECO:0007669"/>
    <property type="project" value="InterPro"/>
</dbReference>
<dbReference type="OrthoDB" id="9811110at2"/>
<keyword evidence="7 10" id="KW-1133">Transmembrane helix</keyword>
<evidence type="ECO:0000256" key="4">
    <source>
        <dbReference type="ARBA" id="ARBA00022448"/>
    </source>
</evidence>
<keyword evidence="5" id="KW-1003">Cell membrane</keyword>
<keyword evidence="9" id="KW-0046">Antibiotic resistance</keyword>
<comment type="subcellular location">
    <subcellularLocation>
        <location evidence="1">Cell membrane</location>
        <topology evidence="1">Multi-pass membrane protein</topology>
    </subcellularLocation>
</comment>
<dbReference type="InterPro" id="IPR051327">
    <property type="entry name" value="MATE_MepA_subfamily"/>
</dbReference>
<dbReference type="GO" id="GO:0042910">
    <property type="term" value="F:xenobiotic transmembrane transporter activity"/>
    <property type="evidence" value="ECO:0007669"/>
    <property type="project" value="InterPro"/>
</dbReference>
<evidence type="ECO:0000256" key="3">
    <source>
        <dbReference type="ARBA" id="ARBA00022106"/>
    </source>
</evidence>
<dbReference type="GO" id="GO:0046677">
    <property type="term" value="P:response to antibiotic"/>
    <property type="evidence" value="ECO:0007669"/>
    <property type="project" value="UniProtKB-KW"/>
</dbReference>
<evidence type="ECO:0000256" key="9">
    <source>
        <dbReference type="ARBA" id="ARBA00023251"/>
    </source>
</evidence>
<evidence type="ECO:0000256" key="5">
    <source>
        <dbReference type="ARBA" id="ARBA00022475"/>
    </source>
</evidence>
<evidence type="ECO:0000256" key="6">
    <source>
        <dbReference type="ARBA" id="ARBA00022692"/>
    </source>
</evidence>
<feature type="transmembrane region" description="Helical" evidence="10">
    <location>
        <begin position="104"/>
        <end position="122"/>
    </location>
</feature>
<dbReference type="InterPro" id="IPR048279">
    <property type="entry name" value="MdtK-like"/>
</dbReference>
<reference evidence="11 12" key="1">
    <citation type="submission" date="2016-08" db="EMBL/GenBank/DDBJ databases">
        <title>A new outlook on sporulation: Clostridium algidixylanolyticum.</title>
        <authorList>
            <person name="Poppleton D.I."/>
            <person name="Gribaldo S."/>
        </authorList>
    </citation>
    <scope>NUCLEOTIDE SEQUENCE [LARGE SCALE GENOMIC DNA]</scope>
    <source>
        <strain evidence="11 12">SPL73</strain>
    </source>
</reference>
<comment type="similarity">
    <text evidence="2">Belongs to the multi antimicrobial extrusion (MATE) (TC 2.A.66.1) family. MepA subfamily.</text>
</comment>
<dbReference type="NCBIfam" id="TIGR00797">
    <property type="entry name" value="matE"/>
    <property type="match status" value="1"/>
</dbReference>
<evidence type="ECO:0000256" key="2">
    <source>
        <dbReference type="ARBA" id="ARBA00008417"/>
    </source>
</evidence>
<accession>A0A419T986</accession>
<dbReference type="PANTHER" id="PTHR43823:SF3">
    <property type="entry name" value="MULTIDRUG EXPORT PROTEIN MEPA"/>
    <property type="match status" value="1"/>
</dbReference>
<dbReference type="InterPro" id="IPR002528">
    <property type="entry name" value="MATE_fam"/>
</dbReference>
<protein>
    <recommendedName>
        <fullName evidence="3">Multidrug export protein MepA</fullName>
    </recommendedName>
</protein>
<keyword evidence="8 10" id="KW-0472">Membrane</keyword>
<evidence type="ECO:0000256" key="8">
    <source>
        <dbReference type="ARBA" id="ARBA00023136"/>
    </source>
</evidence>
<feature type="transmembrane region" description="Helical" evidence="10">
    <location>
        <begin position="279"/>
        <end position="300"/>
    </location>
</feature>
<feature type="transmembrane region" description="Helical" evidence="10">
    <location>
        <begin position="369"/>
        <end position="388"/>
    </location>
</feature>
<dbReference type="PIRSF" id="PIRSF006603">
    <property type="entry name" value="DinF"/>
    <property type="match status" value="1"/>
</dbReference>
<dbReference type="Pfam" id="PF01554">
    <property type="entry name" value="MatE"/>
    <property type="match status" value="2"/>
</dbReference>
<sequence>MNRNKTEIIDDLEQKPIWKLLAQYSIPTALGLIVNSLYQVVNRIFIGHIKEGGTLALSGIGYTMPITTIILAISALIAIGASANISMRLGEKQKERAEKTAGNAFTYVTIVSLAITILFFVFKQQILGLLGITGQSASYADSYISIIILGTIFNMFSFTLPVIIRADGRPTLSAVITLVGCILNIILDTILILGLHMGTTGAAIATVISQSIVTAIGFGYFISRHSYLRLSKAMFLPALPILKSILKIGIVPFTNQLSISITQLVGNYSLALHGGESSVGVMTAINSILLIFLMPIHGIGQGLQPIAGYNYAKKNYKRAFAVFKLALLWNTVILLIGLILIQVFPAFWVSLFINDPSLVPLTLDGLRKFTFLLPLATVVPTSLSFMMLTGKEKSSSFLSVFYQIGLFAFMIYALPLIWGMDGLWYSRPISDIIGSAVTLFFFIRGYSSIIKEMRKEPVK</sequence>
<feature type="transmembrane region" description="Helical" evidence="10">
    <location>
        <begin position="400"/>
        <end position="420"/>
    </location>
</feature>
<evidence type="ECO:0000256" key="1">
    <source>
        <dbReference type="ARBA" id="ARBA00004651"/>
    </source>
</evidence>
<dbReference type="GO" id="GO:0005886">
    <property type="term" value="C:plasma membrane"/>
    <property type="evidence" value="ECO:0007669"/>
    <property type="project" value="UniProtKB-SubCell"/>
</dbReference>
<dbReference type="RefSeq" id="WP_120195465.1">
    <property type="nucleotide sequence ID" value="NZ_MCIA01000003.1"/>
</dbReference>
<feature type="transmembrane region" description="Helical" evidence="10">
    <location>
        <begin position="201"/>
        <end position="222"/>
    </location>
</feature>
<keyword evidence="6 10" id="KW-0812">Transmembrane</keyword>
<dbReference type="InterPro" id="IPR045070">
    <property type="entry name" value="MATE_MepA-like"/>
</dbReference>